<dbReference type="EMBL" id="NBNE01005022">
    <property type="protein sequence ID" value="OWZ04325.1"/>
    <property type="molecule type" value="Genomic_DNA"/>
</dbReference>
<protein>
    <submittedName>
        <fullName evidence="1">Uncharacterized protein</fullName>
    </submittedName>
</protein>
<gene>
    <name evidence="1" type="ORF">PHMEG_00023786</name>
</gene>
<comment type="caution">
    <text evidence="1">The sequence shown here is derived from an EMBL/GenBank/DDBJ whole genome shotgun (WGS) entry which is preliminary data.</text>
</comment>
<organism evidence="1 2">
    <name type="scientific">Phytophthora megakarya</name>
    <dbReference type="NCBI Taxonomy" id="4795"/>
    <lineage>
        <taxon>Eukaryota</taxon>
        <taxon>Sar</taxon>
        <taxon>Stramenopiles</taxon>
        <taxon>Oomycota</taxon>
        <taxon>Peronosporomycetes</taxon>
        <taxon>Peronosporales</taxon>
        <taxon>Peronosporaceae</taxon>
        <taxon>Phytophthora</taxon>
    </lineage>
</organism>
<proteinExistence type="predicted"/>
<reference evidence="2" key="1">
    <citation type="submission" date="2017-03" db="EMBL/GenBank/DDBJ databases">
        <title>Phytopthora megakarya and P. palmivora, two closely related causual agents of cacao black pod achieved similar genome size and gene model numbers by different mechanisms.</title>
        <authorList>
            <person name="Ali S."/>
            <person name="Shao J."/>
            <person name="Larry D.J."/>
            <person name="Kronmiller B."/>
            <person name="Shen D."/>
            <person name="Strem M.D."/>
            <person name="Melnick R.L."/>
            <person name="Guiltinan M.J."/>
            <person name="Tyler B.M."/>
            <person name="Meinhardt L.W."/>
            <person name="Bailey B.A."/>
        </authorList>
    </citation>
    <scope>NUCLEOTIDE SEQUENCE [LARGE SCALE GENOMIC DNA]</scope>
    <source>
        <strain evidence="2">zdho120</strain>
    </source>
</reference>
<sequence>MVTEDVTSALRNYSQSQRTLFAGRIEIEDVVVIDFACPFGWTEYEVIGGAVAFVHGKHGNRHSPTGFFKYHWVDDHVNVAVEVETNCQT</sequence>
<evidence type="ECO:0000313" key="1">
    <source>
        <dbReference type="EMBL" id="OWZ04325.1"/>
    </source>
</evidence>
<dbReference type="AlphaFoldDB" id="A0A225VG55"/>
<accession>A0A225VG55</accession>
<dbReference type="Proteomes" id="UP000198211">
    <property type="component" value="Unassembled WGS sequence"/>
</dbReference>
<evidence type="ECO:0000313" key="2">
    <source>
        <dbReference type="Proteomes" id="UP000198211"/>
    </source>
</evidence>
<keyword evidence="2" id="KW-1185">Reference proteome</keyword>
<dbReference type="OrthoDB" id="91707at2759"/>
<name>A0A225VG55_9STRA</name>